<protein>
    <submittedName>
        <fullName evidence="2">Uncharacterized protein</fullName>
    </submittedName>
</protein>
<dbReference type="Proteomes" id="UP000593571">
    <property type="component" value="Unassembled WGS sequence"/>
</dbReference>
<feature type="region of interest" description="Disordered" evidence="1">
    <location>
        <begin position="135"/>
        <end position="170"/>
    </location>
</feature>
<feature type="compositionally biased region" description="Polar residues" evidence="1">
    <location>
        <begin position="140"/>
        <end position="152"/>
    </location>
</feature>
<organism evidence="2 3">
    <name type="scientific">Rousettus aegyptiacus</name>
    <name type="common">Egyptian fruit bat</name>
    <name type="synonym">Pteropus aegyptiacus</name>
    <dbReference type="NCBI Taxonomy" id="9407"/>
    <lineage>
        <taxon>Eukaryota</taxon>
        <taxon>Metazoa</taxon>
        <taxon>Chordata</taxon>
        <taxon>Craniata</taxon>
        <taxon>Vertebrata</taxon>
        <taxon>Euteleostomi</taxon>
        <taxon>Mammalia</taxon>
        <taxon>Eutheria</taxon>
        <taxon>Laurasiatheria</taxon>
        <taxon>Chiroptera</taxon>
        <taxon>Yinpterochiroptera</taxon>
        <taxon>Pteropodoidea</taxon>
        <taxon>Pteropodidae</taxon>
        <taxon>Rousettinae</taxon>
        <taxon>Rousettus</taxon>
    </lineage>
</organism>
<dbReference type="EMBL" id="JACASE010000014">
    <property type="protein sequence ID" value="KAF6410379.1"/>
    <property type="molecule type" value="Genomic_DNA"/>
</dbReference>
<dbReference type="AlphaFoldDB" id="A0A7J8CHV9"/>
<reference evidence="2 3" key="1">
    <citation type="journal article" date="2020" name="Nature">
        <title>Six reference-quality genomes reveal evolution of bat adaptations.</title>
        <authorList>
            <person name="Jebb D."/>
            <person name="Huang Z."/>
            <person name="Pippel M."/>
            <person name="Hughes G.M."/>
            <person name="Lavrichenko K."/>
            <person name="Devanna P."/>
            <person name="Winkler S."/>
            <person name="Jermiin L.S."/>
            <person name="Skirmuntt E.C."/>
            <person name="Katzourakis A."/>
            <person name="Burkitt-Gray L."/>
            <person name="Ray D.A."/>
            <person name="Sullivan K.A.M."/>
            <person name="Roscito J.G."/>
            <person name="Kirilenko B.M."/>
            <person name="Davalos L.M."/>
            <person name="Corthals A.P."/>
            <person name="Power M.L."/>
            <person name="Jones G."/>
            <person name="Ransome R.D."/>
            <person name="Dechmann D.K.N."/>
            <person name="Locatelli A.G."/>
            <person name="Puechmaille S.J."/>
            <person name="Fedrigo O."/>
            <person name="Jarvis E.D."/>
            <person name="Hiller M."/>
            <person name="Vernes S.C."/>
            <person name="Myers E.W."/>
            <person name="Teeling E.C."/>
        </authorList>
    </citation>
    <scope>NUCLEOTIDE SEQUENCE [LARGE SCALE GENOMIC DNA]</scope>
    <source>
        <strain evidence="2">MRouAeg1</strain>
        <tissue evidence="2">Muscle</tissue>
    </source>
</reference>
<keyword evidence="3" id="KW-1185">Reference proteome</keyword>
<name>A0A7J8CHV9_ROUAE</name>
<proteinExistence type="predicted"/>
<comment type="caution">
    <text evidence="2">The sequence shown here is derived from an EMBL/GenBank/DDBJ whole genome shotgun (WGS) entry which is preliminary data.</text>
</comment>
<accession>A0A7J8CHV9</accession>
<evidence type="ECO:0000256" key="1">
    <source>
        <dbReference type="SAM" id="MobiDB-lite"/>
    </source>
</evidence>
<gene>
    <name evidence="2" type="ORF">HJG63_008943</name>
</gene>
<evidence type="ECO:0000313" key="2">
    <source>
        <dbReference type="EMBL" id="KAF6410379.1"/>
    </source>
</evidence>
<evidence type="ECO:0000313" key="3">
    <source>
        <dbReference type="Proteomes" id="UP000593571"/>
    </source>
</evidence>
<sequence>MDISLLNRERYKSRYHNLVKPGCHRTYGNWSPCECHQPGIQRRLEFQHRNQIFPIRTPLKILPNTCPVQWQDALCTSRQPVLALDTSDWESLSPSGPPRRLPPKETLVWGMPVLFCLLKCRLIGQCLVPGGLPGRGQPHAQASTPSLRSQTLEGAGVHSGRPSMARGQWGGSPRLLRLGGALAPAPHSTSPASPLSLRASSPRALVSGCHGHGLV</sequence>